<organism evidence="1 2">
    <name type="scientific">Pandoraea sputorum</name>
    <dbReference type="NCBI Taxonomy" id="93222"/>
    <lineage>
        <taxon>Bacteria</taxon>
        <taxon>Pseudomonadati</taxon>
        <taxon>Pseudomonadota</taxon>
        <taxon>Betaproteobacteria</taxon>
        <taxon>Burkholderiales</taxon>
        <taxon>Burkholderiaceae</taxon>
        <taxon>Pandoraea</taxon>
    </lineage>
</organism>
<dbReference type="Proteomes" id="UP000335538">
    <property type="component" value="Unassembled WGS sequence"/>
</dbReference>
<dbReference type="EMBL" id="CABPSR010000027">
    <property type="protein sequence ID" value="VVE85420.1"/>
    <property type="molecule type" value="Genomic_DNA"/>
</dbReference>
<gene>
    <name evidence="1" type="ORF">PSP31121_05238</name>
</gene>
<evidence type="ECO:0000313" key="1">
    <source>
        <dbReference type="EMBL" id="VVE85420.1"/>
    </source>
</evidence>
<evidence type="ECO:0000313" key="2">
    <source>
        <dbReference type="Proteomes" id="UP000335538"/>
    </source>
</evidence>
<name>A0A5E5BM84_9BURK</name>
<sequence length="125" mass="13935">MTTCEEVTAAAIAAFARREFDPAVHAKRAEAADNRERDPWISHCFDAQGGATNDAAYEAWHAQGEASPAYAQHHDAVRQHILAYFGVTDEPLHGVSVRRANERDARWAELNPQRRAWGGKVRGDR</sequence>
<dbReference type="AlphaFoldDB" id="A0A5E5BM84"/>
<protein>
    <submittedName>
        <fullName evidence="1">Uncharacterized protein</fullName>
    </submittedName>
</protein>
<reference evidence="1 2" key="1">
    <citation type="submission" date="2019-08" db="EMBL/GenBank/DDBJ databases">
        <authorList>
            <person name="Peeters C."/>
        </authorList>
    </citation>
    <scope>NUCLEOTIDE SEQUENCE [LARGE SCALE GENOMIC DNA]</scope>
    <source>
        <strain evidence="1 2">LMG 31121</strain>
    </source>
</reference>
<accession>A0A5E5BM84</accession>
<proteinExistence type="predicted"/>